<organism evidence="2 3">
    <name type="scientific">Glarea lozoyensis (strain ATCC 74030 / MF5533)</name>
    <dbReference type="NCBI Taxonomy" id="1104152"/>
    <lineage>
        <taxon>Eukaryota</taxon>
        <taxon>Fungi</taxon>
        <taxon>Dikarya</taxon>
        <taxon>Ascomycota</taxon>
        <taxon>Pezizomycotina</taxon>
        <taxon>Leotiomycetes</taxon>
        <taxon>Helotiales</taxon>
        <taxon>Helotiaceae</taxon>
        <taxon>Glarea</taxon>
    </lineage>
</organism>
<name>H0EKZ9_GLAL7</name>
<sequence>MASRENFIGIIKVPAAESLSFVSELLVVRKENTDVTSETFCRESCELLTKKDVYVNVKLRAEDYTRKLIILVIAIESYFSDYDHHTLGVNATVGAIIGAVFASAAAYPTPAGALIDFRNRINYIAGPTPFLVDFENPAAVISSISAIMPTITPFPQALEIISSVYDYLGSVAYSELNNLTSLPYNISHSLGTFVPPEETPAPTTGPTSLPVTTTKPPVDTTAGPVVVV</sequence>
<dbReference type="Proteomes" id="UP000005446">
    <property type="component" value="Unassembled WGS sequence"/>
</dbReference>
<dbReference type="EMBL" id="AGUE01000073">
    <property type="protein sequence ID" value="EHL00842.1"/>
    <property type="molecule type" value="Genomic_DNA"/>
</dbReference>
<protein>
    <submittedName>
        <fullName evidence="2">Uncharacterized protein</fullName>
    </submittedName>
</protein>
<evidence type="ECO:0000313" key="2">
    <source>
        <dbReference type="EMBL" id="EHL00842.1"/>
    </source>
</evidence>
<gene>
    <name evidence="2" type="ORF">M7I_3233</name>
</gene>
<reference evidence="2 3" key="1">
    <citation type="journal article" date="2012" name="Eukaryot. Cell">
        <title>Genome sequence of the fungus Glarea lozoyensis: the first genome sequence of a species from the Helotiaceae family.</title>
        <authorList>
            <person name="Youssar L."/>
            <person name="Gruening B.A."/>
            <person name="Erxleben A."/>
            <person name="Guenther S."/>
            <person name="Huettel W."/>
        </authorList>
    </citation>
    <scope>NUCLEOTIDE SEQUENCE [LARGE SCALE GENOMIC DNA]</scope>
    <source>
        <strain evidence="3">ATCC 74030 / MF5533</strain>
    </source>
</reference>
<proteinExistence type="predicted"/>
<dbReference type="OrthoDB" id="3534258at2759"/>
<feature type="compositionally biased region" description="Low complexity" evidence="1">
    <location>
        <begin position="195"/>
        <end position="221"/>
    </location>
</feature>
<evidence type="ECO:0000256" key="1">
    <source>
        <dbReference type="SAM" id="MobiDB-lite"/>
    </source>
</evidence>
<dbReference type="HOGENOM" id="CLU_1214871_0_0_1"/>
<dbReference type="AlphaFoldDB" id="H0EKZ9"/>
<keyword evidence="3" id="KW-1185">Reference proteome</keyword>
<dbReference type="InParanoid" id="H0EKZ9"/>
<feature type="region of interest" description="Disordered" evidence="1">
    <location>
        <begin position="195"/>
        <end position="222"/>
    </location>
</feature>
<comment type="caution">
    <text evidence="2">The sequence shown here is derived from an EMBL/GenBank/DDBJ whole genome shotgun (WGS) entry which is preliminary data.</text>
</comment>
<accession>H0EKZ9</accession>
<evidence type="ECO:0000313" key="3">
    <source>
        <dbReference type="Proteomes" id="UP000005446"/>
    </source>
</evidence>